<dbReference type="SUPFAM" id="SSF52540">
    <property type="entry name" value="P-loop containing nucleoside triphosphate hydrolases"/>
    <property type="match status" value="1"/>
</dbReference>
<organism evidence="1 2">
    <name type="scientific">Kibdelosporangium lantanae</name>
    <dbReference type="NCBI Taxonomy" id="1497396"/>
    <lineage>
        <taxon>Bacteria</taxon>
        <taxon>Bacillati</taxon>
        <taxon>Actinomycetota</taxon>
        <taxon>Actinomycetes</taxon>
        <taxon>Pseudonocardiales</taxon>
        <taxon>Pseudonocardiaceae</taxon>
        <taxon>Kibdelosporangium</taxon>
    </lineage>
</organism>
<gene>
    <name evidence="1" type="ORF">ACFQ1S_01205</name>
</gene>
<evidence type="ECO:0000313" key="1">
    <source>
        <dbReference type="EMBL" id="MFD1044307.1"/>
    </source>
</evidence>
<proteinExistence type="predicted"/>
<name>A0ABW3M1Z7_9PSEU</name>
<dbReference type="InterPro" id="IPR027417">
    <property type="entry name" value="P-loop_NTPase"/>
</dbReference>
<keyword evidence="2" id="KW-1185">Reference proteome</keyword>
<evidence type="ECO:0008006" key="3">
    <source>
        <dbReference type="Google" id="ProtNLM"/>
    </source>
</evidence>
<dbReference type="EMBL" id="JBHTIS010000031">
    <property type="protein sequence ID" value="MFD1044307.1"/>
    <property type="molecule type" value="Genomic_DNA"/>
</dbReference>
<reference evidence="2" key="1">
    <citation type="journal article" date="2019" name="Int. J. Syst. Evol. Microbiol.">
        <title>The Global Catalogue of Microorganisms (GCM) 10K type strain sequencing project: providing services to taxonomists for standard genome sequencing and annotation.</title>
        <authorList>
            <consortium name="The Broad Institute Genomics Platform"/>
            <consortium name="The Broad Institute Genome Sequencing Center for Infectious Disease"/>
            <person name="Wu L."/>
            <person name="Ma J."/>
        </authorList>
    </citation>
    <scope>NUCLEOTIDE SEQUENCE [LARGE SCALE GENOMIC DNA]</scope>
    <source>
        <strain evidence="2">JCM 31486</strain>
    </source>
</reference>
<protein>
    <recommendedName>
        <fullName evidence="3">NB-ARC domain-containing protein</fullName>
    </recommendedName>
</protein>
<comment type="caution">
    <text evidence="1">The sequence shown here is derived from an EMBL/GenBank/DDBJ whole genome shotgun (WGS) entry which is preliminary data.</text>
</comment>
<sequence length="371" mass="40325">MFVLAPAGIPKAPFIDIVPRVLATVLRHHNQCHPVEEQVRLRMALHAGEVQFDRHGVTSAAVNHTFRLVDARPAKTALADSPGNLALITSRWFFEDVVRHSLTMDPATFRPVWVSEKETSTVAWIALPDHSYPPDPTVLTVPPESPASPIPYQVPSAMFSMRGGIPEFVGRHDELRALLDTVTAAVDGSARRIAGYTVDGMAGVGKTAFSVYAAHHLAARFPDGRIFLELYGHSPTQAPRDPADALASLLVATGLDRACLPRELDDRARLWRDRIAGKRVLLVFDDAASHDQLRPLLPGSAYAASTQALVAVLTVHGLSTRHSKLATQPLRNAVSNRPLRRTRWALCNGRGAPVDTLVLPVPSPRKSDTGA</sequence>
<accession>A0ABW3M1Z7</accession>
<dbReference type="Proteomes" id="UP001597045">
    <property type="component" value="Unassembled WGS sequence"/>
</dbReference>
<evidence type="ECO:0000313" key="2">
    <source>
        <dbReference type="Proteomes" id="UP001597045"/>
    </source>
</evidence>
<dbReference type="Gene3D" id="3.40.50.300">
    <property type="entry name" value="P-loop containing nucleotide triphosphate hydrolases"/>
    <property type="match status" value="1"/>
</dbReference>